<dbReference type="Proteomes" id="UP000777784">
    <property type="component" value="Unassembled WGS sequence"/>
</dbReference>
<reference evidence="2" key="1">
    <citation type="submission" date="2021-05" db="EMBL/GenBank/DDBJ databases">
        <title>Energy efficiency and biological interactions define the core microbiome of deep oligotrophic groundwater.</title>
        <authorList>
            <person name="Mehrshad M."/>
            <person name="Lopez-Fernandez M."/>
            <person name="Bell E."/>
            <person name="Bernier-Latmani R."/>
            <person name="Bertilsson S."/>
            <person name="Dopson M."/>
        </authorList>
    </citation>
    <scope>NUCLEOTIDE SEQUENCE</scope>
    <source>
        <strain evidence="2">Modern_marine.mb.64</strain>
    </source>
</reference>
<name>A0A948WDN9_UNCEI</name>
<proteinExistence type="predicted"/>
<dbReference type="PANTHER" id="PTHR30383:SF5">
    <property type="entry name" value="SGNH HYDROLASE-TYPE ESTERASE DOMAIN-CONTAINING PROTEIN"/>
    <property type="match status" value="1"/>
</dbReference>
<dbReference type="Gene3D" id="3.40.50.1110">
    <property type="entry name" value="SGNH hydrolase"/>
    <property type="match status" value="1"/>
</dbReference>
<dbReference type="InterPro" id="IPR036514">
    <property type="entry name" value="SGNH_hydro_sf"/>
</dbReference>
<dbReference type="SUPFAM" id="SSF52266">
    <property type="entry name" value="SGNH hydrolase"/>
    <property type="match status" value="1"/>
</dbReference>
<dbReference type="GO" id="GO:0004622">
    <property type="term" value="F:phosphatidylcholine lysophospholipase activity"/>
    <property type="evidence" value="ECO:0007669"/>
    <property type="project" value="TreeGrafter"/>
</dbReference>
<keyword evidence="2" id="KW-0378">Hydrolase</keyword>
<dbReference type="InterPro" id="IPR013830">
    <property type="entry name" value="SGNH_hydro"/>
</dbReference>
<evidence type="ECO:0000259" key="1">
    <source>
        <dbReference type="Pfam" id="PF13472"/>
    </source>
</evidence>
<dbReference type="PANTHER" id="PTHR30383">
    <property type="entry name" value="THIOESTERASE 1/PROTEASE 1/LYSOPHOSPHOLIPASE L1"/>
    <property type="match status" value="1"/>
</dbReference>
<sequence>MNSVRKILALNAPLTWLFYGDSITHGAYHTFGLRDYPELFDERVRGEMGRVSDTVINTAISGDTTRELLNGFARRVARFQPDLIFLMIGMNDCSEESGIDLAEFTGNLRRLADLAAGLPARLCLQTTCPILKGTAPDREPRFNDFMEAVREVARERLLPLIDHTAYWQMHPEQHGRWMSDSFHPNGHGHRVFAGLIFRELGIQSDSEPSGRFFIP</sequence>
<accession>A0A948WDN9</accession>
<feature type="domain" description="SGNH hydrolase-type esterase" evidence="1">
    <location>
        <begin position="18"/>
        <end position="191"/>
    </location>
</feature>
<evidence type="ECO:0000313" key="3">
    <source>
        <dbReference type="Proteomes" id="UP000777784"/>
    </source>
</evidence>
<evidence type="ECO:0000313" key="2">
    <source>
        <dbReference type="EMBL" id="MBU2692033.1"/>
    </source>
</evidence>
<dbReference type="EMBL" id="JAHJDP010000084">
    <property type="protein sequence ID" value="MBU2692033.1"/>
    <property type="molecule type" value="Genomic_DNA"/>
</dbReference>
<comment type="caution">
    <text evidence="2">The sequence shown here is derived from an EMBL/GenBank/DDBJ whole genome shotgun (WGS) entry which is preliminary data.</text>
</comment>
<dbReference type="CDD" id="cd00229">
    <property type="entry name" value="SGNH_hydrolase"/>
    <property type="match status" value="1"/>
</dbReference>
<organism evidence="2 3">
    <name type="scientific">Eiseniibacteriota bacterium</name>
    <dbReference type="NCBI Taxonomy" id="2212470"/>
    <lineage>
        <taxon>Bacteria</taxon>
        <taxon>Candidatus Eiseniibacteriota</taxon>
    </lineage>
</organism>
<dbReference type="AlphaFoldDB" id="A0A948WDN9"/>
<protein>
    <submittedName>
        <fullName evidence="2">SGNH/GDSL hydrolase family protein</fullName>
    </submittedName>
</protein>
<dbReference type="InterPro" id="IPR051532">
    <property type="entry name" value="Ester_Hydrolysis_Enzymes"/>
</dbReference>
<dbReference type="Pfam" id="PF13472">
    <property type="entry name" value="Lipase_GDSL_2"/>
    <property type="match status" value="1"/>
</dbReference>
<gene>
    <name evidence="2" type="ORF">KJ970_14025</name>
</gene>